<reference evidence="13 14" key="1">
    <citation type="journal article" date="2015" name="Genome Biol. Evol.">
        <title>Phylogenomic analyses indicate that early fungi evolved digesting cell walls of algal ancestors of land plants.</title>
        <authorList>
            <person name="Chang Y."/>
            <person name="Wang S."/>
            <person name="Sekimoto S."/>
            <person name="Aerts A.L."/>
            <person name="Choi C."/>
            <person name="Clum A."/>
            <person name="LaButti K.M."/>
            <person name="Lindquist E.A."/>
            <person name="Yee Ngan C."/>
            <person name="Ohm R.A."/>
            <person name="Salamov A.A."/>
            <person name="Grigoriev I.V."/>
            <person name="Spatafora J.W."/>
            <person name="Berbee M.L."/>
        </authorList>
    </citation>
    <scope>NUCLEOTIDE SEQUENCE [LARGE SCALE GENOMIC DNA]</scope>
    <source>
        <strain evidence="13 14">JEL478</strain>
    </source>
</reference>
<dbReference type="OrthoDB" id="196264at2759"/>
<feature type="transmembrane region" description="Helical" evidence="11">
    <location>
        <begin position="404"/>
        <end position="424"/>
    </location>
</feature>
<keyword evidence="9" id="KW-0050">Antiport</keyword>
<dbReference type="GO" id="GO:0015385">
    <property type="term" value="F:sodium:proton antiporter activity"/>
    <property type="evidence" value="ECO:0007669"/>
    <property type="project" value="InterPro"/>
</dbReference>
<evidence type="ECO:0000256" key="11">
    <source>
        <dbReference type="SAM" id="Phobius"/>
    </source>
</evidence>
<keyword evidence="4 11" id="KW-1133">Transmembrane helix</keyword>
<dbReference type="STRING" id="1344416.A0A139A695"/>
<dbReference type="EMBL" id="KQ965790">
    <property type="protein sequence ID" value="KXS12254.1"/>
    <property type="molecule type" value="Genomic_DNA"/>
</dbReference>
<evidence type="ECO:0000256" key="6">
    <source>
        <dbReference type="ARBA" id="ARBA00023065"/>
    </source>
</evidence>
<feature type="region of interest" description="Disordered" evidence="10">
    <location>
        <begin position="1"/>
        <end position="28"/>
    </location>
</feature>
<evidence type="ECO:0000256" key="8">
    <source>
        <dbReference type="ARBA" id="ARBA00023201"/>
    </source>
</evidence>
<dbReference type="GO" id="GO:0015386">
    <property type="term" value="F:potassium:proton antiporter activity"/>
    <property type="evidence" value="ECO:0007669"/>
    <property type="project" value="TreeGrafter"/>
</dbReference>
<proteinExistence type="inferred from homology"/>
<dbReference type="Proteomes" id="UP000070544">
    <property type="component" value="Unassembled WGS sequence"/>
</dbReference>
<feature type="domain" description="Cation/H+ exchanger transmembrane" evidence="12">
    <location>
        <begin position="59"/>
        <end position="461"/>
    </location>
</feature>
<organism evidence="13 14">
    <name type="scientific">Gonapodya prolifera (strain JEL478)</name>
    <name type="common">Monoblepharis prolifera</name>
    <dbReference type="NCBI Taxonomy" id="1344416"/>
    <lineage>
        <taxon>Eukaryota</taxon>
        <taxon>Fungi</taxon>
        <taxon>Fungi incertae sedis</taxon>
        <taxon>Chytridiomycota</taxon>
        <taxon>Chytridiomycota incertae sedis</taxon>
        <taxon>Monoblepharidomycetes</taxon>
        <taxon>Monoblepharidales</taxon>
        <taxon>Gonapodyaceae</taxon>
        <taxon>Gonapodya</taxon>
    </lineage>
</organism>
<evidence type="ECO:0000313" key="13">
    <source>
        <dbReference type="EMBL" id="KXS12254.1"/>
    </source>
</evidence>
<evidence type="ECO:0000256" key="7">
    <source>
        <dbReference type="ARBA" id="ARBA00023136"/>
    </source>
</evidence>
<dbReference type="NCBIfam" id="TIGR00840">
    <property type="entry name" value="b_cpa1"/>
    <property type="match status" value="1"/>
</dbReference>
<keyword evidence="2 9" id="KW-0813">Transport</keyword>
<dbReference type="PANTHER" id="PTHR10110">
    <property type="entry name" value="SODIUM/HYDROGEN EXCHANGER"/>
    <property type="match status" value="1"/>
</dbReference>
<gene>
    <name evidence="13" type="ORF">M427DRAFT_34974</name>
</gene>
<dbReference type="PRINTS" id="PR01084">
    <property type="entry name" value="NAHEXCHNGR"/>
</dbReference>
<feature type="transmembrane region" description="Helical" evidence="11">
    <location>
        <begin position="301"/>
        <end position="320"/>
    </location>
</feature>
<evidence type="ECO:0000256" key="3">
    <source>
        <dbReference type="ARBA" id="ARBA00022692"/>
    </source>
</evidence>
<feature type="transmembrane region" description="Helical" evidence="11">
    <location>
        <begin position="40"/>
        <end position="59"/>
    </location>
</feature>
<keyword evidence="6 9" id="KW-0406">Ion transport</keyword>
<keyword evidence="5" id="KW-0915">Sodium</keyword>
<feature type="transmembrane region" description="Helical" evidence="11">
    <location>
        <begin position="141"/>
        <end position="164"/>
    </location>
</feature>
<comment type="subcellular location">
    <subcellularLocation>
        <location evidence="1">Membrane</location>
        <topology evidence="1">Multi-pass membrane protein</topology>
    </subcellularLocation>
</comment>
<feature type="transmembrane region" description="Helical" evidence="11">
    <location>
        <begin position="112"/>
        <end position="129"/>
    </location>
</feature>
<dbReference type="OMA" id="ETVVMWW"/>
<feature type="transmembrane region" description="Helical" evidence="11">
    <location>
        <begin position="436"/>
        <end position="460"/>
    </location>
</feature>
<feature type="transmembrane region" description="Helical" evidence="11">
    <location>
        <begin position="363"/>
        <end position="392"/>
    </location>
</feature>
<dbReference type="GO" id="GO:0000329">
    <property type="term" value="C:fungal-type vacuole membrane"/>
    <property type="evidence" value="ECO:0007669"/>
    <property type="project" value="TreeGrafter"/>
</dbReference>
<dbReference type="InterPro" id="IPR004709">
    <property type="entry name" value="NaH_exchanger"/>
</dbReference>
<feature type="transmembrane region" description="Helical" evidence="11">
    <location>
        <begin position="71"/>
        <end position="92"/>
    </location>
</feature>
<keyword evidence="14" id="KW-1185">Reference proteome</keyword>
<accession>A0A139A695</accession>
<keyword evidence="7 11" id="KW-0472">Membrane</keyword>
<name>A0A139A695_GONPJ</name>
<evidence type="ECO:0000256" key="9">
    <source>
        <dbReference type="RuleBase" id="RU003722"/>
    </source>
</evidence>
<comment type="similarity">
    <text evidence="9">Belongs to the monovalent cation:proton antiporter 1 (CPA1) transporter (TC 2.A.36) family.</text>
</comment>
<dbReference type="GO" id="GO:0005770">
    <property type="term" value="C:late endosome"/>
    <property type="evidence" value="ECO:0007669"/>
    <property type="project" value="TreeGrafter"/>
</dbReference>
<evidence type="ECO:0000256" key="5">
    <source>
        <dbReference type="ARBA" id="ARBA00023053"/>
    </source>
</evidence>
<dbReference type="GO" id="GO:0005769">
    <property type="term" value="C:early endosome"/>
    <property type="evidence" value="ECO:0007669"/>
    <property type="project" value="TreeGrafter"/>
</dbReference>
<evidence type="ECO:0000256" key="4">
    <source>
        <dbReference type="ARBA" id="ARBA00022989"/>
    </source>
</evidence>
<dbReference type="Gene3D" id="6.10.140.1330">
    <property type="match status" value="1"/>
</dbReference>
<dbReference type="InterPro" id="IPR018422">
    <property type="entry name" value="Cation/H_exchanger_CPA1"/>
</dbReference>
<evidence type="ECO:0000259" key="12">
    <source>
        <dbReference type="Pfam" id="PF00999"/>
    </source>
</evidence>
<feature type="transmembrane region" description="Helical" evidence="11">
    <location>
        <begin position="240"/>
        <end position="267"/>
    </location>
</feature>
<evidence type="ECO:0000256" key="2">
    <source>
        <dbReference type="ARBA" id="ARBA00022448"/>
    </source>
</evidence>
<feature type="transmembrane region" description="Helical" evidence="11">
    <location>
        <begin position="332"/>
        <end position="357"/>
    </location>
</feature>
<protein>
    <recommendedName>
        <fullName evidence="9">Sodium/hydrogen exchanger</fullName>
    </recommendedName>
</protein>
<feature type="transmembrane region" description="Helical" evidence="11">
    <location>
        <begin position="203"/>
        <end position="225"/>
    </location>
</feature>
<keyword evidence="8 9" id="KW-0739">Sodium transport</keyword>
<evidence type="ECO:0000313" key="14">
    <source>
        <dbReference type="Proteomes" id="UP000070544"/>
    </source>
</evidence>
<dbReference type="Pfam" id="PF00999">
    <property type="entry name" value="Na_H_Exchanger"/>
    <property type="match status" value="1"/>
</dbReference>
<keyword evidence="3 9" id="KW-0812">Transmembrane</keyword>
<sequence length="627" mass="69215">MAETSPADGSSDEPSTILPLPGADTGSKEMYENRTYQLELRAMVMLALVVLAINFAQYMKKKKFHYVSESSVYMIIGFSVALLWTRVIAPLVDGDEDATSGLNKVVQLSSTFFYMVLLPPIVFEGGYNLRRMTFYKNFGTILSLAFVGGLYSTCVICVILYVLGGMVAPNITVTDCLVFGALISSTDPVTVLSLLPSNLDQRVYMLIFGESALNDAVAVILYRFFTNMSDPDMSLGFNSIMWSITSSVLVFFGSVLVGMGLALVYALLTKHAKMPDGPIYESVMFVTFAYASYILSEVLDLTGIIGVFFCGLGMSHYSYNNVNEVTLLSSKVILRVLSIVCEIFIFLYLGMGLVAFGKEQTTYNIPFICICIVALLVGRTHVFWICFAHNLVNTDNPIPLVHQVLMWFSGLRGAVAFALAVQFLEYPSFSLESRHLIFGTGVVVISFTVIVLGGLTPLVLKLLRIGEHSNLHGGDHAAADGEEEYEMLGEMERESSQAELEGSGTVMKWFWWLDSTYLKPFFSSGERHLTFMKEDKRVQDVLHAPSVMQGEDGDGFFRDEESATRSQSLFSPSGRTVTSKALLKTEEGQASVAQIQVGEAENVQKSNNIRKGLTTDKDWLGEESDED</sequence>
<evidence type="ECO:0000256" key="10">
    <source>
        <dbReference type="SAM" id="MobiDB-lite"/>
    </source>
</evidence>
<dbReference type="GO" id="GO:0007035">
    <property type="term" value="P:vacuolar acidification"/>
    <property type="evidence" value="ECO:0007669"/>
    <property type="project" value="TreeGrafter"/>
</dbReference>
<dbReference type="InterPro" id="IPR006153">
    <property type="entry name" value="Cation/H_exchanger_TM"/>
</dbReference>
<evidence type="ECO:0000256" key="1">
    <source>
        <dbReference type="ARBA" id="ARBA00004141"/>
    </source>
</evidence>
<feature type="region of interest" description="Disordered" evidence="10">
    <location>
        <begin position="600"/>
        <end position="627"/>
    </location>
</feature>
<dbReference type="AlphaFoldDB" id="A0A139A695"/>
<dbReference type="PANTHER" id="PTHR10110:SF187">
    <property type="entry name" value="SODIUM_HYDROGEN EXCHANGER"/>
    <property type="match status" value="1"/>
</dbReference>